<evidence type="ECO:0000313" key="1">
    <source>
        <dbReference type="EMBL" id="KAK3168630.1"/>
    </source>
</evidence>
<reference evidence="1" key="1">
    <citation type="submission" date="2022-11" db="EMBL/GenBank/DDBJ databases">
        <title>Chromosomal genome sequence assembly and mating type (MAT) locus characterization of the leprose asexual lichenized fungus Lepraria neglecta (Nyl.) Erichsen.</title>
        <authorList>
            <person name="Allen J.L."/>
            <person name="Pfeffer B."/>
        </authorList>
    </citation>
    <scope>NUCLEOTIDE SEQUENCE</scope>
    <source>
        <strain evidence="1">Allen 5258</strain>
    </source>
</reference>
<keyword evidence="2" id="KW-1185">Reference proteome</keyword>
<dbReference type="EMBL" id="JASNWA010000010">
    <property type="protein sequence ID" value="KAK3168630.1"/>
    <property type="molecule type" value="Genomic_DNA"/>
</dbReference>
<evidence type="ECO:0000313" key="2">
    <source>
        <dbReference type="Proteomes" id="UP001276659"/>
    </source>
</evidence>
<comment type="caution">
    <text evidence="1">The sequence shown here is derived from an EMBL/GenBank/DDBJ whole genome shotgun (WGS) entry which is preliminary data.</text>
</comment>
<dbReference type="Proteomes" id="UP001276659">
    <property type="component" value="Unassembled WGS sequence"/>
</dbReference>
<accession>A0AAD9YZV2</accession>
<name>A0AAD9YZV2_9LECA</name>
<protein>
    <submittedName>
        <fullName evidence="1">Uncharacterized protein</fullName>
    </submittedName>
</protein>
<proteinExistence type="predicted"/>
<organism evidence="1 2">
    <name type="scientific">Lepraria neglecta</name>
    <dbReference type="NCBI Taxonomy" id="209136"/>
    <lineage>
        <taxon>Eukaryota</taxon>
        <taxon>Fungi</taxon>
        <taxon>Dikarya</taxon>
        <taxon>Ascomycota</taxon>
        <taxon>Pezizomycotina</taxon>
        <taxon>Lecanoromycetes</taxon>
        <taxon>OSLEUM clade</taxon>
        <taxon>Lecanoromycetidae</taxon>
        <taxon>Lecanorales</taxon>
        <taxon>Lecanorineae</taxon>
        <taxon>Stereocaulaceae</taxon>
        <taxon>Lepraria</taxon>
    </lineage>
</organism>
<dbReference type="AlphaFoldDB" id="A0AAD9YZV2"/>
<gene>
    <name evidence="1" type="ORF">OEA41_005078</name>
</gene>
<sequence>MPPARSYLTAKLVNAQAIGEEFRQTMVESMTKPIFEPELAMTQGEPSRIKIPFSSTPDRYRRRVTPKNGGLSREDLYRGRPIAPHISGLDEDQLSNKAAVVSNDDTEIETTKLSRENLLAFGGCHQLEDLESLSDDTDDTEDESLMASQQDLVDTDPSGSFGTDINPRPRVELEDEARRVSSPSAEEQCESCGTLRVKAQATMNALLDTIEPEDDSVPPFFANGNCGTCVMYRAKTKEAMDALLEQLR</sequence>